<sequence length="310" mass="36246">MSLNEIELLANYLTESDQIKLLFGNDKELQHLLSILLYTLLLNGNKPQTSTTAKYDFIDINYNEKYQELSNLLIKFMLFHPKFNKEFVSRFLTLKENKCETDEQLEKGIEEVEHLLESNSGNFIENIVPTKHLTDAFNAIIDDLSKELFPLFKEKLKQLIYDNEIIQQVTTYVPKAKQSQTTSDPDIISPQLNEKLKFEVFSRTLTNNDVVHFLNGLFFKQTLDLNKNMYYLSFISQYHLQRLWVIKLSNAMKSLDSFPFSDDKDMLKTDQYYSDIKKITDYYLGVSDKKILSLSVPTYPEGIDESDFEP</sequence>
<protein>
    <submittedName>
        <fullName evidence="1">Uncharacterized protein</fullName>
    </submittedName>
</protein>
<evidence type="ECO:0000313" key="1">
    <source>
        <dbReference type="EMBL" id="TFU29852.1"/>
    </source>
</evidence>
<comment type="caution">
    <text evidence="1">The sequence shown here is derived from an EMBL/GenBank/DDBJ whole genome shotgun (WGS) entry which is preliminary data.</text>
</comment>
<dbReference type="AlphaFoldDB" id="A0A4Y9FLY3"/>
<name>A0A4Y9FLY3_STRAI</name>
<gene>
    <name evidence="1" type="ORF">E4U01_08500</name>
</gene>
<reference evidence="1 2" key="1">
    <citation type="submission" date="2019-03" db="EMBL/GenBank/DDBJ databases">
        <title>Diversity of the mouse oral microbiome.</title>
        <authorList>
            <person name="Joseph S."/>
            <person name="Aduse-Opoku J."/>
            <person name="Curtis M."/>
            <person name="Wade W."/>
            <person name="Hashim A."/>
        </authorList>
    </citation>
    <scope>NUCLEOTIDE SEQUENCE [LARGE SCALE GENOMIC DNA]</scope>
    <source>
        <strain evidence="1 2">HT4</strain>
    </source>
</reference>
<dbReference type="RefSeq" id="WP_135053285.1">
    <property type="nucleotide sequence ID" value="NZ_CAKOCW010000069.1"/>
</dbReference>
<organism evidence="1 2">
    <name type="scientific">Streptococcus acidominimus</name>
    <dbReference type="NCBI Taxonomy" id="1326"/>
    <lineage>
        <taxon>Bacteria</taxon>
        <taxon>Bacillati</taxon>
        <taxon>Bacillota</taxon>
        <taxon>Bacilli</taxon>
        <taxon>Lactobacillales</taxon>
        <taxon>Streptococcaceae</taxon>
        <taxon>Streptococcus</taxon>
    </lineage>
</organism>
<dbReference type="EMBL" id="SPQA01000036">
    <property type="protein sequence ID" value="TFU29852.1"/>
    <property type="molecule type" value="Genomic_DNA"/>
</dbReference>
<accession>A0A4Y9FLY3</accession>
<proteinExistence type="predicted"/>
<dbReference type="Proteomes" id="UP000297747">
    <property type="component" value="Unassembled WGS sequence"/>
</dbReference>
<evidence type="ECO:0000313" key="2">
    <source>
        <dbReference type="Proteomes" id="UP000297747"/>
    </source>
</evidence>